<dbReference type="Pfam" id="PF20484">
    <property type="entry name" value="DUF6723"/>
    <property type="match status" value="1"/>
</dbReference>
<dbReference type="STRING" id="667676.SAMN05192539_100352"/>
<feature type="region of interest" description="Disordered" evidence="1">
    <location>
        <begin position="72"/>
        <end position="93"/>
    </location>
</feature>
<sequence>MTRPRMIFPKARDTVASKPESPDDYQIYATYRRTTEGSYMGQLKVVRKTDGRLLFPFAGAPDIGPFIDGDQAREAAQRHGETVVRSDLDNPEP</sequence>
<accession>A0A1H6S397</accession>
<protein>
    <submittedName>
        <fullName evidence="2">Uncharacterized protein</fullName>
    </submittedName>
</protein>
<evidence type="ECO:0000256" key="1">
    <source>
        <dbReference type="SAM" id="MobiDB-lite"/>
    </source>
</evidence>
<dbReference type="EMBL" id="FNYE01000003">
    <property type="protein sequence ID" value="SEI62513.1"/>
    <property type="molecule type" value="Genomic_DNA"/>
</dbReference>
<gene>
    <name evidence="2" type="ORF">SAMN05192539_100352</name>
</gene>
<feature type="region of interest" description="Disordered" evidence="1">
    <location>
        <begin position="1"/>
        <end position="21"/>
    </location>
</feature>
<reference evidence="3" key="1">
    <citation type="submission" date="2016-10" db="EMBL/GenBank/DDBJ databases">
        <authorList>
            <person name="Varghese N."/>
            <person name="Submissions S."/>
        </authorList>
    </citation>
    <scope>NUCLEOTIDE SEQUENCE [LARGE SCALE GENOMIC DNA]</scope>
    <source>
        <strain evidence="3">LMG 26031</strain>
    </source>
</reference>
<proteinExistence type="predicted"/>
<evidence type="ECO:0000313" key="2">
    <source>
        <dbReference type="EMBL" id="SEI62513.1"/>
    </source>
</evidence>
<dbReference type="AlphaFoldDB" id="A0A1H6S397"/>
<organism evidence="2 3">
    <name type="scientific">Paraburkholderia diazotrophica</name>
    <dbReference type="NCBI Taxonomy" id="667676"/>
    <lineage>
        <taxon>Bacteria</taxon>
        <taxon>Pseudomonadati</taxon>
        <taxon>Pseudomonadota</taxon>
        <taxon>Betaproteobacteria</taxon>
        <taxon>Burkholderiales</taxon>
        <taxon>Burkholderiaceae</taxon>
        <taxon>Paraburkholderia</taxon>
    </lineage>
</organism>
<evidence type="ECO:0000313" key="3">
    <source>
        <dbReference type="Proteomes" id="UP000198866"/>
    </source>
</evidence>
<dbReference type="OrthoDB" id="9131809at2"/>
<keyword evidence="3" id="KW-1185">Reference proteome</keyword>
<name>A0A1H6S397_9BURK</name>
<dbReference type="InterPro" id="IPR046569">
    <property type="entry name" value="DUF6723"/>
</dbReference>
<dbReference type="Proteomes" id="UP000198866">
    <property type="component" value="Unassembled WGS sequence"/>
</dbReference>
<dbReference type="RefSeq" id="WP_090863711.1">
    <property type="nucleotide sequence ID" value="NZ_FNYE01000003.1"/>
</dbReference>